<evidence type="ECO:0000313" key="2">
    <source>
        <dbReference type="Proteomes" id="UP000826195"/>
    </source>
</evidence>
<dbReference type="EMBL" id="JAHXZJ010001119">
    <property type="protein sequence ID" value="KAH0553555.1"/>
    <property type="molecule type" value="Genomic_DNA"/>
</dbReference>
<reference evidence="1 2" key="1">
    <citation type="journal article" date="2021" name="J. Hered.">
        <title>A chromosome-level genome assembly of the parasitoid wasp, Cotesia glomerata (Hymenoptera: Braconidae).</title>
        <authorList>
            <person name="Pinto B.J."/>
            <person name="Weis J.J."/>
            <person name="Gamble T."/>
            <person name="Ode P.J."/>
            <person name="Paul R."/>
            <person name="Zaspel J.M."/>
        </authorList>
    </citation>
    <scope>NUCLEOTIDE SEQUENCE [LARGE SCALE GENOMIC DNA]</scope>
    <source>
        <strain evidence="1">CgM1</strain>
    </source>
</reference>
<name>A0AAV7IMP9_COTGL</name>
<organism evidence="1 2">
    <name type="scientific">Cotesia glomerata</name>
    <name type="common">Lepidopteran parasitic wasp</name>
    <name type="synonym">Apanteles glomeratus</name>
    <dbReference type="NCBI Taxonomy" id="32391"/>
    <lineage>
        <taxon>Eukaryota</taxon>
        <taxon>Metazoa</taxon>
        <taxon>Ecdysozoa</taxon>
        <taxon>Arthropoda</taxon>
        <taxon>Hexapoda</taxon>
        <taxon>Insecta</taxon>
        <taxon>Pterygota</taxon>
        <taxon>Neoptera</taxon>
        <taxon>Endopterygota</taxon>
        <taxon>Hymenoptera</taxon>
        <taxon>Apocrita</taxon>
        <taxon>Ichneumonoidea</taxon>
        <taxon>Braconidae</taxon>
        <taxon>Microgastrinae</taxon>
        <taxon>Cotesia</taxon>
    </lineage>
</organism>
<accession>A0AAV7IMP9</accession>
<comment type="caution">
    <text evidence="1">The sequence shown here is derived from an EMBL/GenBank/DDBJ whole genome shotgun (WGS) entry which is preliminary data.</text>
</comment>
<keyword evidence="2" id="KW-1185">Reference proteome</keyword>
<protein>
    <submittedName>
        <fullName evidence="1">Uncharacterized protein</fullName>
    </submittedName>
</protein>
<dbReference type="Proteomes" id="UP000826195">
    <property type="component" value="Unassembled WGS sequence"/>
</dbReference>
<sequence length="69" mass="7307">MISQTIRDAEAHFRLTAPDDDLSLEGRMCLPLLKLKSSGVLGGFTCKCSVTDGQQPLQVVIVSSTVTAG</sequence>
<proteinExistence type="predicted"/>
<gene>
    <name evidence="1" type="ORF">KQX54_002179</name>
</gene>
<evidence type="ECO:0000313" key="1">
    <source>
        <dbReference type="EMBL" id="KAH0553555.1"/>
    </source>
</evidence>
<dbReference type="AlphaFoldDB" id="A0AAV7IMP9"/>